<protein>
    <submittedName>
        <fullName evidence="2">Uncharacterized protein</fullName>
    </submittedName>
</protein>
<sequence>MVQLQCEASNEASSETSGEMSIEDLDPRKVNEEVKTGPIEDLEDFPINRSST</sequence>
<feature type="compositionally biased region" description="Polar residues" evidence="1">
    <location>
        <begin position="1"/>
        <end position="19"/>
    </location>
</feature>
<comment type="caution">
    <text evidence="2">The sequence shown here is derived from an EMBL/GenBank/DDBJ whole genome shotgun (WGS) entry which is preliminary data.</text>
</comment>
<dbReference type="EMBL" id="JXTB01000080">
    <property type="protein sequence ID" value="PON66356.1"/>
    <property type="molecule type" value="Genomic_DNA"/>
</dbReference>
<evidence type="ECO:0000313" key="3">
    <source>
        <dbReference type="Proteomes" id="UP000237105"/>
    </source>
</evidence>
<accession>A0A2P5CZ91</accession>
<dbReference type="AlphaFoldDB" id="A0A2P5CZ91"/>
<dbReference type="Proteomes" id="UP000237105">
    <property type="component" value="Unassembled WGS sequence"/>
</dbReference>
<feature type="non-terminal residue" evidence="2">
    <location>
        <position position="52"/>
    </location>
</feature>
<feature type="region of interest" description="Disordered" evidence="1">
    <location>
        <begin position="1"/>
        <end position="52"/>
    </location>
</feature>
<proteinExistence type="predicted"/>
<organism evidence="2 3">
    <name type="scientific">Parasponia andersonii</name>
    <name type="common">Sponia andersonii</name>
    <dbReference type="NCBI Taxonomy" id="3476"/>
    <lineage>
        <taxon>Eukaryota</taxon>
        <taxon>Viridiplantae</taxon>
        <taxon>Streptophyta</taxon>
        <taxon>Embryophyta</taxon>
        <taxon>Tracheophyta</taxon>
        <taxon>Spermatophyta</taxon>
        <taxon>Magnoliopsida</taxon>
        <taxon>eudicotyledons</taxon>
        <taxon>Gunneridae</taxon>
        <taxon>Pentapetalae</taxon>
        <taxon>rosids</taxon>
        <taxon>fabids</taxon>
        <taxon>Rosales</taxon>
        <taxon>Cannabaceae</taxon>
        <taxon>Parasponia</taxon>
    </lineage>
</organism>
<feature type="compositionally biased region" description="Basic and acidic residues" evidence="1">
    <location>
        <begin position="25"/>
        <end position="35"/>
    </location>
</feature>
<name>A0A2P5CZ91_PARAD</name>
<keyword evidence="3" id="KW-1185">Reference proteome</keyword>
<evidence type="ECO:0000313" key="2">
    <source>
        <dbReference type="EMBL" id="PON66356.1"/>
    </source>
</evidence>
<evidence type="ECO:0000256" key="1">
    <source>
        <dbReference type="SAM" id="MobiDB-lite"/>
    </source>
</evidence>
<reference evidence="3" key="1">
    <citation type="submission" date="2016-06" db="EMBL/GenBank/DDBJ databases">
        <title>Parallel loss of symbiosis genes in relatives of nitrogen-fixing non-legume Parasponia.</title>
        <authorList>
            <person name="Van Velzen R."/>
            <person name="Holmer R."/>
            <person name="Bu F."/>
            <person name="Rutten L."/>
            <person name="Van Zeijl A."/>
            <person name="Liu W."/>
            <person name="Santuari L."/>
            <person name="Cao Q."/>
            <person name="Sharma T."/>
            <person name="Shen D."/>
            <person name="Roswanjaya Y."/>
            <person name="Wardhani T."/>
            <person name="Kalhor M.S."/>
            <person name="Jansen J."/>
            <person name="Van den Hoogen J."/>
            <person name="Gungor B."/>
            <person name="Hartog M."/>
            <person name="Hontelez J."/>
            <person name="Verver J."/>
            <person name="Yang W.-C."/>
            <person name="Schijlen E."/>
            <person name="Repin R."/>
            <person name="Schilthuizen M."/>
            <person name="Schranz E."/>
            <person name="Heidstra R."/>
            <person name="Miyata K."/>
            <person name="Fedorova E."/>
            <person name="Kohlen W."/>
            <person name="Bisseling T."/>
            <person name="Smit S."/>
            <person name="Geurts R."/>
        </authorList>
    </citation>
    <scope>NUCLEOTIDE SEQUENCE [LARGE SCALE GENOMIC DNA]</scope>
    <source>
        <strain evidence="3">cv. WU1-14</strain>
    </source>
</reference>
<gene>
    <name evidence="2" type="ORF">PanWU01x14_110110</name>
</gene>